<reference evidence="2" key="2">
    <citation type="journal article" date="1999" name="Curr. Microbiol.">
        <title>The Sinorhizobium meliloti insertion sequence (IS) element ISRm14 is related to a previously unrecognized IS element located adjacent to the Escherichia coli locus of enterocyte effacement (LEE) pathogenicity island.</title>
        <authorList>
            <person name="Schneiker S."/>
            <person name="Kosier B."/>
            <person name="Puhler A."/>
            <person name="Selbitschka W."/>
        </authorList>
    </citation>
    <scope>NUCLEOTIDE SEQUENCE</scope>
    <source>
        <strain evidence="2">USDA1024</strain>
    </source>
</reference>
<sequence length="264" mass="30560">MVDHRRDRSTRPAHPIGQDGAVYRHPVSRHDLGLPVERHMFGMLGDGNLSQKGFGRPAPFQEMRRRSGLDDARSTLGAGVFRADRDDHLVARRNPVEPFRPVFADPDHVAATAGTNDALRLDHPLDPRQMFGQCTGLTLLARSDFFRIRCAGFDLFLDGGNPRLCFGNCRFKVFQRQFHLRRIELFRFRPELRAPIVVNLPLKLLDQFLQLGDERVLFGHHSLLMLTRSTLDRQLELHRRKRLHHLWRKVRKQAEIKGRRHAAL</sequence>
<evidence type="ECO:0000256" key="1">
    <source>
        <dbReference type="SAM" id="MobiDB-lite"/>
    </source>
</evidence>
<organism evidence="2">
    <name type="scientific">Rhizobium meliloti</name>
    <name type="common">Ensifer meliloti</name>
    <name type="synonym">Sinorhizobium meliloti</name>
    <dbReference type="NCBI Taxonomy" id="382"/>
    <lineage>
        <taxon>Bacteria</taxon>
        <taxon>Pseudomonadati</taxon>
        <taxon>Pseudomonadota</taxon>
        <taxon>Alphaproteobacteria</taxon>
        <taxon>Hyphomicrobiales</taxon>
        <taxon>Rhizobiaceae</taxon>
        <taxon>Sinorhizobium/Ensifer group</taxon>
        <taxon>Sinorhizobium</taxon>
    </lineage>
</organism>
<protein>
    <submittedName>
        <fullName evidence="2">Uncharacterized protein</fullName>
    </submittedName>
</protein>
<dbReference type="AlphaFoldDB" id="Q9X6A2"/>
<feature type="compositionally biased region" description="Basic and acidic residues" evidence="1">
    <location>
        <begin position="1"/>
        <end position="10"/>
    </location>
</feature>
<feature type="region of interest" description="Disordered" evidence="1">
    <location>
        <begin position="1"/>
        <end position="24"/>
    </location>
</feature>
<reference evidence="2" key="1">
    <citation type="journal article" date="1991" name="J. Bacteriol.">
        <title>Isolation and characterization of insertion sequence elements from gram-negative bacteria by using new broad-host-range, positive selection vectors.</title>
        <authorList>
            <person name="Simon R."/>
            <person name="Hotte B."/>
            <person name="Klauke B."/>
            <person name="Kosier B."/>
        </authorList>
    </citation>
    <scope>NUCLEOTIDE SEQUENCE</scope>
    <source>
        <strain evidence="2">USDA1024</strain>
    </source>
</reference>
<dbReference type="EMBL" id="AF134706">
    <property type="protein sequence ID" value="AAD33660.1"/>
    <property type="molecule type" value="Genomic_DNA"/>
</dbReference>
<proteinExistence type="predicted"/>
<accession>Q9X6A2</accession>
<name>Q9X6A2_RHIML</name>
<evidence type="ECO:0000313" key="2">
    <source>
        <dbReference type="EMBL" id="AAD33660.1"/>
    </source>
</evidence>